<proteinExistence type="predicted"/>
<dbReference type="Proteomes" id="UP001359485">
    <property type="component" value="Unassembled WGS sequence"/>
</dbReference>
<evidence type="ECO:0000313" key="3">
    <source>
        <dbReference type="Proteomes" id="UP001359485"/>
    </source>
</evidence>
<gene>
    <name evidence="2" type="ORF">RUM44_007033</name>
</gene>
<organism evidence="2 3">
    <name type="scientific">Polyplax serrata</name>
    <name type="common">Common mouse louse</name>
    <dbReference type="NCBI Taxonomy" id="468196"/>
    <lineage>
        <taxon>Eukaryota</taxon>
        <taxon>Metazoa</taxon>
        <taxon>Ecdysozoa</taxon>
        <taxon>Arthropoda</taxon>
        <taxon>Hexapoda</taxon>
        <taxon>Insecta</taxon>
        <taxon>Pterygota</taxon>
        <taxon>Neoptera</taxon>
        <taxon>Paraneoptera</taxon>
        <taxon>Psocodea</taxon>
        <taxon>Troctomorpha</taxon>
        <taxon>Phthiraptera</taxon>
        <taxon>Anoplura</taxon>
        <taxon>Polyplacidae</taxon>
        <taxon>Polyplax</taxon>
    </lineage>
</organism>
<name>A0ABR1AZK9_POLSC</name>
<protein>
    <submittedName>
        <fullName evidence="2">Uncharacterized protein</fullName>
    </submittedName>
</protein>
<reference evidence="2 3" key="1">
    <citation type="submission" date="2023-09" db="EMBL/GenBank/DDBJ databases">
        <title>Genomes of two closely related lineages of the louse Polyplax serrata with different host specificities.</title>
        <authorList>
            <person name="Martinu J."/>
            <person name="Tarabai H."/>
            <person name="Stefka J."/>
            <person name="Hypsa V."/>
        </authorList>
    </citation>
    <scope>NUCLEOTIDE SEQUENCE [LARGE SCALE GENOMIC DNA]</scope>
    <source>
        <strain evidence="2">98ZLc_SE</strain>
    </source>
</reference>
<evidence type="ECO:0000256" key="1">
    <source>
        <dbReference type="SAM" id="MobiDB-lite"/>
    </source>
</evidence>
<comment type="caution">
    <text evidence="2">The sequence shown here is derived from an EMBL/GenBank/DDBJ whole genome shotgun (WGS) entry which is preliminary data.</text>
</comment>
<dbReference type="EMBL" id="JAWJWF010000005">
    <property type="protein sequence ID" value="KAK6632003.1"/>
    <property type="molecule type" value="Genomic_DNA"/>
</dbReference>
<keyword evidence="3" id="KW-1185">Reference proteome</keyword>
<feature type="region of interest" description="Disordered" evidence="1">
    <location>
        <begin position="30"/>
        <end position="74"/>
    </location>
</feature>
<sequence length="257" mass="27501">MMVRTPGPLERPPVPNKELQELTVGVGDENWIGRLGENNSSAAGTGPRARALGETRATEGGGDRSGLVDDVLDDGSDGSLEVALDSRNGHDALEDLRSDNGLRADASRGEDSRSWNCWSRNGDHWRFNSRKSDGWTLNDWQRGEFGFGRNANSRVTRREDTVRNATLTGGVDWSEGGRSGGEDFVHVPGHDVIGGDWKGNGLSGSACRHHVIGQDGKGDALSGDTGGHHFDVVVDGNVGGTTVGFVNEDVLDWNEGR</sequence>
<evidence type="ECO:0000313" key="2">
    <source>
        <dbReference type="EMBL" id="KAK6632003.1"/>
    </source>
</evidence>
<accession>A0ABR1AZK9</accession>